<protein>
    <recommendedName>
        <fullName evidence="2">Pilus formation protein N-terminal domain-containing protein</fullName>
    </recommendedName>
</protein>
<organism evidence="3 4">
    <name type="scientific">Melittangium boletus DSM 14713</name>
    <dbReference type="NCBI Taxonomy" id="1294270"/>
    <lineage>
        <taxon>Bacteria</taxon>
        <taxon>Pseudomonadati</taxon>
        <taxon>Myxococcota</taxon>
        <taxon>Myxococcia</taxon>
        <taxon>Myxococcales</taxon>
        <taxon>Cystobacterineae</taxon>
        <taxon>Archangiaceae</taxon>
        <taxon>Melittangium</taxon>
    </lineage>
</organism>
<evidence type="ECO:0000313" key="3">
    <source>
        <dbReference type="EMBL" id="ATB33228.1"/>
    </source>
</evidence>
<feature type="domain" description="Pilus formation protein N-terminal" evidence="2">
    <location>
        <begin position="39"/>
        <end position="109"/>
    </location>
</feature>
<sequence length="111" mass="11868">MDVKKQLGRVAVLAVVMAGTAAGAEQSAPVPKKALAIPSETITLKRGETKKLESKDAIGSSIQDPEILNVSVPGDSAKTVFHMTGEKVGKTTFTVWSKDGKRRTYEIIVKE</sequence>
<gene>
    <name evidence="3" type="ORF">MEBOL_006717</name>
</gene>
<dbReference type="KEGG" id="mbd:MEBOL_006717"/>
<dbReference type="InterPro" id="IPR032789">
    <property type="entry name" value="T2SS-T3SS_pil_N"/>
</dbReference>
<name>A0A250IPN1_9BACT</name>
<feature type="signal peptide" evidence="1">
    <location>
        <begin position="1"/>
        <end position="24"/>
    </location>
</feature>
<dbReference type="EMBL" id="CP022163">
    <property type="protein sequence ID" value="ATB33228.1"/>
    <property type="molecule type" value="Genomic_DNA"/>
</dbReference>
<dbReference type="AlphaFoldDB" id="A0A250IPN1"/>
<proteinExistence type="predicted"/>
<dbReference type="RefSeq" id="WP_095981303.1">
    <property type="nucleotide sequence ID" value="NZ_CP022163.1"/>
</dbReference>
<keyword evidence="1" id="KW-0732">Signal</keyword>
<dbReference type="Pfam" id="PF13629">
    <property type="entry name" value="T2SS-T3SS_pil_N"/>
    <property type="match status" value="1"/>
</dbReference>
<accession>A0A250IPN1</accession>
<evidence type="ECO:0000313" key="4">
    <source>
        <dbReference type="Proteomes" id="UP000217289"/>
    </source>
</evidence>
<evidence type="ECO:0000256" key="1">
    <source>
        <dbReference type="SAM" id="SignalP"/>
    </source>
</evidence>
<reference evidence="3 4" key="1">
    <citation type="submission" date="2017-06" db="EMBL/GenBank/DDBJ databases">
        <authorList>
            <person name="Kim H.J."/>
            <person name="Triplett B.A."/>
        </authorList>
    </citation>
    <scope>NUCLEOTIDE SEQUENCE [LARGE SCALE GENOMIC DNA]</scope>
    <source>
        <strain evidence="3 4">DSM 14713</strain>
    </source>
</reference>
<feature type="chain" id="PRO_5012716001" description="Pilus formation protein N-terminal domain-containing protein" evidence="1">
    <location>
        <begin position="25"/>
        <end position="111"/>
    </location>
</feature>
<keyword evidence="4" id="KW-1185">Reference proteome</keyword>
<evidence type="ECO:0000259" key="2">
    <source>
        <dbReference type="Pfam" id="PF13629"/>
    </source>
</evidence>
<dbReference type="OrthoDB" id="5519178at2"/>
<dbReference type="Proteomes" id="UP000217289">
    <property type="component" value="Chromosome"/>
</dbReference>